<feature type="signal peptide" evidence="5">
    <location>
        <begin position="1"/>
        <end position="21"/>
    </location>
</feature>
<comment type="subcellular location">
    <subcellularLocation>
        <location evidence="1">Fimbrium</location>
    </subcellularLocation>
</comment>
<dbReference type="PANTHER" id="PTHR33420:SF3">
    <property type="entry name" value="FIMBRIAL SUBUNIT ELFA"/>
    <property type="match status" value="1"/>
</dbReference>
<dbReference type="Pfam" id="PF16970">
    <property type="entry name" value="FimA"/>
    <property type="match status" value="1"/>
</dbReference>
<dbReference type="SUPFAM" id="SSF49401">
    <property type="entry name" value="Bacterial adhesins"/>
    <property type="match status" value="1"/>
</dbReference>
<evidence type="ECO:0000256" key="3">
    <source>
        <dbReference type="ARBA" id="ARBA00022729"/>
    </source>
</evidence>
<evidence type="ECO:0000313" key="6">
    <source>
        <dbReference type="EMBL" id="RWR00938.1"/>
    </source>
</evidence>
<evidence type="ECO:0000256" key="2">
    <source>
        <dbReference type="ARBA" id="ARBA00006671"/>
    </source>
</evidence>
<dbReference type="RefSeq" id="WP_128179015.1">
    <property type="nucleotide sequence ID" value="NZ_CP071409.1"/>
</dbReference>
<dbReference type="GO" id="GO:0009289">
    <property type="term" value="C:pilus"/>
    <property type="evidence" value="ECO:0007669"/>
    <property type="project" value="UniProtKB-SubCell"/>
</dbReference>
<gene>
    <name evidence="6" type="ORF">ED28_15925</name>
</gene>
<dbReference type="InterPro" id="IPR039458">
    <property type="entry name" value="FimA-like"/>
</dbReference>
<name>A0A443I9W6_9GAMM</name>
<sequence>MKKLIVAAAVVAAFAGVNAQAASTGTITFNGELTATTCDVIVDGQAADATIVLPTVGINQLTAAGQTAGQTGFNMALSNCEGTLKTASAFFEAGSSVDLVTGRLKNVSGSATNVSLQLRDGSNASNEVIKAGNSNQTKNTTYVDVSSGSANLPYHVEYYANGKTTAGTVVSNVIYSVQYK</sequence>
<dbReference type="InterPro" id="IPR008966">
    <property type="entry name" value="Adhesion_dom_sf"/>
</dbReference>
<dbReference type="AlphaFoldDB" id="A0A443I9W6"/>
<dbReference type="InterPro" id="IPR036937">
    <property type="entry name" value="Adhesion_dom_fimbrial_sf"/>
</dbReference>
<comment type="similarity">
    <text evidence="2">Belongs to the fimbrial protein family.</text>
</comment>
<evidence type="ECO:0000313" key="7">
    <source>
        <dbReference type="Proteomes" id="UP000288794"/>
    </source>
</evidence>
<keyword evidence="7" id="KW-1185">Reference proteome</keyword>
<feature type="chain" id="PRO_5019441504" evidence="5">
    <location>
        <begin position="22"/>
        <end position="180"/>
    </location>
</feature>
<dbReference type="Proteomes" id="UP000288794">
    <property type="component" value="Unassembled WGS sequence"/>
</dbReference>
<evidence type="ECO:0000256" key="4">
    <source>
        <dbReference type="ARBA" id="ARBA00023263"/>
    </source>
</evidence>
<protein>
    <submittedName>
        <fullName evidence="6">Fimbrial protein</fullName>
    </submittedName>
</protein>
<keyword evidence="3 5" id="KW-0732">Signal</keyword>
<reference evidence="6 7" key="1">
    <citation type="submission" date="2014-04" db="EMBL/GenBank/DDBJ databases">
        <title>Draft genome sequence of Pantoea beijingensis strain LMG 27579, an emerging pathogen to Pleurotus eryngii with potential industrial application.</title>
        <authorList>
            <person name="Xu F."/>
            <person name="Liu Y."/>
            <person name="Wang S."/>
            <person name="Yin Y."/>
            <person name="Ma Y."/>
            <person name="Zhao S."/>
            <person name="Rong C."/>
        </authorList>
    </citation>
    <scope>NUCLEOTIDE SEQUENCE [LARGE SCALE GENOMIC DNA]</scope>
    <source>
        <strain evidence="6 7">LMG 27579</strain>
    </source>
</reference>
<proteinExistence type="inferred from homology"/>
<dbReference type="PANTHER" id="PTHR33420">
    <property type="entry name" value="FIMBRIAL SUBUNIT ELFA-RELATED"/>
    <property type="match status" value="1"/>
</dbReference>
<dbReference type="GO" id="GO:0043709">
    <property type="term" value="P:cell adhesion involved in single-species biofilm formation"/>
    <property type="evidence" value="ECO:0007669"/>
    <property type="project" value="TreeGrafter"/>
</dbReference>
<evidence type="ECO:0000256" key="5">
    <source>
        <dbReference type="SAM" id="SignalP"/>
    </source>
</evidence>
<organism evidence="6 7">
    <name type="scientific">[Pantoea] beijingensis</name>
    <dbReference type="NCBI Taxonomy" id="1324864"/>
    <lineage>
        <taxon>Bacteria</taxon>
        <taxon>Pseudomonadati</taxon>
        <taxon>Pseudomonadota</taxon>
        <taxon>Gammaproteobacteria</taxon>
        <taxon>Enterobacterales</taxon>
        <taxon>Erwiniaceae</taxon>
        <taxon>Erwinia</taxon>
    </lineage>
</organism>
<comment type="caution">
    <text evidence="6">The sequence shown here is derived from an EMBL/GenBank/DDBJ whole genome shotgun (WGS) entry which is preliminary data.</text>
</comment>
<dbReference type="EMBL" id="JMEE01000044">
    <property type="protein sequence ID" value="RWR00938.1"/>
    <property type="molecule type" value="Genomic_DNA"/>
</dbReference>
<accession>A0A443I9W6</accession>
<evidence type="ECO:0000256" key="1">
    <source>
        <dbReference type="ARBA" id="ARBA00004561"/>
    </source>
</evidence>
<dbReference type="Gene3D" id="2.60.40.1090">
    <property type="entry name" value="Fimbrial-type adhesion domain"/>
    <property type="match status" value="1"/>
</dbReference>
<dbReference type="InterPro" id="IPR050263">
    <property type="entry name" value="Bact_Fimbrial_Adh_Pro"/>
</dbReference>
<keyword evidence="4" id="KW-0281">Fimbrium</keyword>